<dbReference type="EMBL" id="JAHRIP010057056">
    <property type="protein sequence ID" value="MEQ2302828.1"/>
    <property type="molecule type" value="Genomic_DNA"/>
</dbReference>
<comment type="caution">
    <text evidence="1">The sequence shown here is derived from an EMBL/GenBank/DDBJ whole genome shotgun (WGS) entry which is preliminary data.</text>
</comment>
<organism evidence="1 2">
    <name type="scientific">Ameca splendens</name>
    <dbReference type="NCBI Taxonomy" id="208324"/>
    <lineage>
        <taxon>Eukaryota</taxon>
        <taxon>Metazoa</taxon>
        <taxon>Chordata</taxon>
        <taxon>Craniata</taxon>
        <taxon>Vertebrata</taxon>
        <taxon>Euteleostomi</taxon>
        <taxon>Actinopterygii</taxon>
        <taxon>Neopterygii</taxon>
        <taxon>Teleostei</taxon>
        <taxon>Neoteleostei</taxon>
        <taxon>Acanthomorphata</taxon>
        <taxon>Ovalentaria</taxon>
        <taxon>Atherinomorphae</taxon>
        <taxon>Cyprinodontiformes</taxon>
        <taxon>Goodeidae</taxon>
        <taxon>Ameca</taxon>
    </lineage>
</organism>
<feature type="non-terminal residue" evidence="1">
    <location>
        <position position="1"/>
    </location>
</feature>
<keyword evidence="2" id="KW-1185">Reference proteome</keyword>
<sequence length="57" mass="6379">STVRTGRCVDFFFLSVLFPLRITDKHGQPGCLGCGCSAGSVRMLDCSRTQEQRTRQR</sequence>
<name>A0ABV0Z9E8_9TELE</name>
<gene>
    <name evidence="1" type="ORF">AMECASPLE_010723</name>
</gene>
<dbReference type="Proteomes" id="UP001469553">
    <property type="component" value="Unassembled WGS sequence"/>
</dbReference>
<accession>A0ABV0Z9E8</accession>
<proteinExistence type="predicted"/>
<reference evidence="1 2" key="1">
    <citation type="submission" date="2021-06" db="EMBL/GenBank/DDBJ databases">
        <authorList>
            <person name="Palmer J.M."/>
        </authorList>
    </citation>
    <scope>NUCLEOTIDE SEQUENCE [LARGE SCALE GENOMIC DNA]</scope>
    <source>
        <strain evidence="1 2">AS_MEX2019</strain>
        <tissue evidence="1">Muscle</tissue>
    </source>
</reference>
<protein>
    <submittedName>
        <fullName evidence="1">Uncharacterized protein</fullName>
    </submittedName>
</protein>
<evidence type="ECO:0000313" key="1">
    <source>
        <dbReference type="EMBL" id="MEQ2302828.1"/>
    </source>
</evidence>
<evidence type="ECO:0000313" key="2">
    <source>
        <dbReference type="Proteomes" id="UP001469553"/>
    </source>
</evidence>